<dbReference type="GO" id="GO:0055085">
    <property type="term" value="P:transmembrane transport"/>
    <property type="evidence" value="ECO:0007669"/>
    <property type="project" value="InterPro"/>
</dbReference>
<name>A0A9X1JXL5_9RHOB</name>
<reference evidence="2" key="1">
    <citation type="submission" date="2021-07" db="EMBL/GenBank/DDBJ databases">
        <title>Roseobacter insulae sp. nov., isolated from a tidal flat.</title>
        <authorList>
            <person name="Park S."/>
            <person name="Yoon J.-H."/>
        </authorList>
    </citation>
    <scope>NUCLEOTIDE SEQUENCE</scope>
    <source>
        <strain evidence="2">YSTF-M11</strain>
    </source>
</reference>
<evidence type="ECO:0000313" key="3">
    <source>
        <dbReference type="Proteomes" id="UP001138661"/>
    </source>
</evidence>
<dbReference type="GO" id="GO:0006508">
    <property type="term" value="P:proteolysis"/>
    <property type="evidence" value="ECO:0007669"/>
    <property type="project" value="InterPro"/>
</dbReference>
<feature type="domain" description="Peptidase C14 caspase" evidence="1">
    <location>
        <begin position="49"/>
        <end position="273"/>
    </location>
</feature>
<dbReference type="InterPro" id="IPR011600">
    <property type="entry name" value="Pept_C14_caspase"/>
</dbReference>
<dbReference type="PANTHER" id="PTHR33376:SF5">
    <property type="entry name" value="EXTRACYTOPLASMIC SOLUTE RECEPTOR PROTEIN"/>
    <property type="match status" value="1"/>
</dbReference>
<dbReference type="InterPro" id="IPR018389">
    <property type="entry name" value="DctP_fam"/>
</dbReference>
<sequence length="719" mass="79045">MATSAPAQQAADVHRNIDTSLTWWDRVNNEYKWLRNSLGNRYRFERSIGVVIAIGDYTGDFKPLSSPAKDAVRMRDFLLNEAGFDEVHVLIDEDASSENIRHLMEDIIPDRVTEDDRLLLYWSGHGGSGKDSRDYPYGFLALQDASKDGKQGSIYMDEVRRWLRRIDARHVLFLIDACYSARALQMMSSGEDPVWEQMAAPAEHMLTSSGGQDVSYGYTDGSGGLFTTAFLQAARGSADANKDGLTTITEIASYLEPQLSKMTHLGFTQSPQFGAIGLDTGRFFFLSGHSPPDSQAPSEPKPIESSGFDACTAANADYEIFVRGAQDCLEVEIFLENHKESSDCTAVKAAERRKESLCEFAAAAPPRDPCSSVVPPEGMRCSVDPQGRAVFQDIVSVPLATINTDPVTLRVQTHYSPETSSGRAVAQFADAVSSRSGGKVSFEVFYSSSVVRSVDTFDAAATGILDCDMTGGGYQTGKDPAFWLVGDIYGGYETPEQQIKWLNFGDAEEIVQELYSKYGMHFVGWWIAGPESLTASTPIRGLEDVKGLKIRTPPGVLSRAWQRLGASPIVMDFTEIFTALETGILDGADASNLVNNVGLGLYDISRHTAYPGFHSMPSDHLACNKDMWDGLPVVVQNLIGEELRAMAADLAASTRIENDEAAREVRDQGVSIYVWSRQDRMTFRQAALDEFEATLVSNSLGQRLLRSHRQYMGQIGLLN</sequence>
<accession>A0A9X1JXL5</accession>
<evidence type="ECO:0000313" key="2">
    <source>
        <dbReference type="EMBL" id="MBW4707101.1"/>
    </source>
</evidence>
<keyword evidence="3" id="KW-1185">Reference proteome</keyword>
<organism evidence="2 3">
    <name type="scientific">Roseobacter insulae</name>
    <dbReference type="NCBI Taxonomy" id="2859783"/>
    <lineage>
        <taxon>Bacteria</taxon>
        <taxon>Pseudomonadati</taxon>
        <taxon>Pseudomonadota</taxon>
        <taxon>Alphaproteobacteria</taxon>
        <taxon>Rhodobacterales</taxon>
        <taxon>Roseobacteraceae</taxon>
        <taxon>Roseobacter</taxon>
    </lineage>
</organism>
<dbReference type="PANTHER" id="PTHR33376">
    <property type="match status" value="1"/>
</dbReference>
<evidence type="ECO:0000259" key="1">
    <source>
        <dbReference type="Pfam" id="PF00656"/>
    </source>
</evidence>
<comment type="caution">
    <text evidence="2">The sequence shown here is derived from an EMBL/GenBank/DDBJ whole genome shotgun (WGS) entry which is preliminary data.</text>
</comment>
<dbReference type="Pfam" id="PF00656">
    <property type="entry name" value="Peptidase_C14"/>
    <property type="match status" value="1"/>
</dbReference>
<dbReference type="Pfam" id="PF03480">
    <property type="entry name" value="DctP"/>
    <property type="match status" value="1"/>
</dbReference>
<dbReference type="GO" id="GO:0004197">
    <property type="term" value="F:cysteine-type endopeptidase activity"/>
    <property type="evidence" value="ECO:0007669"/>
    <property type="project" value="InterPro"/>
</dbReference>
<dbReference type="NCBIfam" id="NF037995">
    <property type="entry name" value="TRAP_S1"/>
    <property type="match status" value="1"/>
</dbReference>
<gene>
    <name evidence="2" type="primary">dctP</name>
    <name evidence="2" type="ORF">KX928_04805</name>
</gene>
<dbReference type="RefSeq" id="WP_219499564.1">
    <property type="nucleotide sequence ID" value="NZ_JAHXDN010000001.1"/>
</dbReference>
<dbReference type="EMBL" id="JAHXDN010000001">
    <property type="protein sequence ID" value="MBW4707101.1"/>
    <property type="molecule type" value="Genomic_DNA"/>
</dbReference>
<proteinExistence type="predicted"/>
<protein>
    <submittedName>
        <fullName evidence="2">TRAP transporter substrate-binding protein DctP</fullName>
    </submittedName>
</protein>
<dbReference type="Proteomes" id="UP001138661">
    <property type="component" value="Unassembled WGS sequence"/>
</dbReference>
<dbReference type="AlphaFoldDB" id="A0A9X1JXL5"/>